<keyword evidence="1" id="KW-0539">Nucleus</keyword>
<evidence type="ECO:0000256" key="1">
    <source>
        <dbReference type="RuleBase" id="RU367031"/>
    </source>
</evidence>
<comment type="caution">
    <text evidence="4">The sequence shown here is derived from an EMBL/GenBank/DDBJ whole genome shotgun (WGS) entry which is preliminary data.</text>
</comment>
<feature type="domain" description="PPC" evidence="3">
    <location>
        <begin position="127"/>
        <end position="267"/>
    </location>
</feature>
<feature type="compositionally biased region" description="Low complexity" evidence="2">
    <location>
        <begin position="63"/>
        <end position="86"/>
    </location>
</feature>
<dbReference type="OrthoDB" id="2017193at2759"/>
<protein>
    <recommendedName>
        <fullName evidence="1">AT-hook motif nuclear-localized protein</fullName>
    </recommendedName>
</protein>
<keyword evidence="5" id="KW-1185">Reference proteome</keyword>
<dbReference type="Pfam" id="PF03479">
    <property type="entry name" value="PCC"/>
    <property type="match status" value="1"/>
</dbReference>
<dbReference type="Proteomes" id="UP000623129">
    <property type="component" value="Unassembled WGS sequence"/>
</dbReference>
<reference evidence="4" key="1">
    <citation type="submission" date="2020-01" db="EMBL/GenBank/DDBJ databases">
        <title>Genome sequence of Kobresia littledalei, the first chromosome-level genome in the family Cyperaceae.</title>
        <authorList>
            <person name="Qu G."/>
        </authorList>
    </citation>
    <scope>NUCLEOTIDE SEQUENCE</scope>
    <source>
        <strain evidence="4">C.B.Clarke</strain>
        <tissue evidence="4">Leaf</tissue>
    </source>
</reference>
<evidence type="ECO:0000313" key="5">
    <source>
        <dbReference type="Proteomes" id="UP000623129"/>
    </source>
</evidence>
<dbReference type="GO" id="GO:0003680">
    <property type="term" value="F:minor groove of adenine-thymine-rich DNA binding"/>
    <property type="evidence" value="ECO:0007669"/>
    <property type="project" value="UniProtKB-UniRule"/>
</dbReference>
<comment type="domain">
    <text evidence="1">The PPC domain mediates interactions between AHL proteins.</text>
</comment>
<feature type="region of interest" description="Disordered" evidence="2">
    <location>
        <begin position="1"/>
        <end position="126"/>
    </location>
</feature>
<dbReference type="EMBL" id="SWLB01000009">
    <property type="protein sequence ID" value="KAF3334304.1"/>
    <property type="molecule type" value="Genomic_DNA"/>
</dbReference>
<keyword evidence="1 4" id="KW-0238">DNA-binding</keyword>
<keyword evidence="1" id="KW-0805">Transcription regulation</keyword>
<name>A0A833VUW7_9POAL</name>
<feature type="compositionally biased region" description="Basic and acidic residues" evidence="2">
    <location>
        <begin position="332"/>
        <end position="343"/>
    </location>
</feature>
<dbReference type="InterPro" id="IPR039605">
    <property type="entry name" value="AHL"/>
</dbReference>
<accession>A0A833VUW7</accession>
<dbReference type="SUPFAM" id="SSF117856">
    <property type="entry name" value="AF0104/ALDC/Ptd012-like"/>
    <property type="match status" value="1"/>
</dbReference>
<organism evidence="4 5">
    <name type="scientific">Carex littledalei</name>
    <dbReference type="NCBI Taxonomy" id="544730"/>
    <lineage>
        <taxon>Eukaryota</taxon>
        <taxon>Viridiplantae</taxon>
        <taxon>Streptophyta</taxon>
        <taxon>Embryophyta</taxon>
        <taxon>Tracheophyta</taxon>
        <taxon>Spermatophyta</taxon>
        <taxon>Magnoliopsida</taxon>
        <taxon>Liliopsida</taxon>
        <taxon>Poales</taxon>
        <taxon>Cyperaceae</taxon>
        <taxon>Cyperoideae</taxon>
        <taxon>Cariceae</taxon>
        <taxon>Carex</taxon>
        <taxon>Carex subgen. Euthyceras</taxon>
    </lineage>
</organism>
<comment type="subcellular location">
    <subcellularLocation>
        <location evidence="1">Nucleus</location>
    </subcellularLocation>
</comment>
<dbReference type="GO" id="GO:0005634">
    <property type="term" value="C:nucleus"/>
    <property type="evidence" value="ECO:0007669"/>
    <property type="project" value="UniProtKB-SubCell"/>
</dbReference>
<dbReference type="Gene3D" id="3.30.1330.80">
    <property type="entry name" value="Hypothetical protein, similar to alpha- acetolactate decarboxylase, domain 2"/>
    <property type="match status" value="1"/>
</dbReference>
<feature type="region of interest" description="Disordered" evidence="2">
    <location>
        <begin position="323"/>
        <end position="343"/>
    </location>
</feature>
<dbReference type="CDD" id="cd11378">
    <property type="entry name" value="DUF296"/>
    <property type="match status" value="1"/>
</dbReference>
<comment type="function">
    <text evidence="1">Transcription factor that specifically binds AT-rich DNA sequences related to the nuclear matrix attachment regions (MARs).</text>
</comment>
<feature type="compositionally biased region" description="Low complexity" evidence="2">
    <location>
        <begin position="1"/>
        <end position="14"/>
    </location>
</feature>
<dbReference type="AlphaFoldDB" id="A0A833VUW7"/>
<evidence type="ECO:0000313" key="4">
    <source>
        <dbReference type="EMBL" id="KAF3334304.1"/>
    </source>
</evidence>
<feature type="compositionally biased region" description="Polar residues" evidence="2">
    <location>
        <begin position="25"/>
        <end position="35"/>
    </location>
</feature>
<dbReference type="InterPro" id="IPR005175">
    <property type="entry name" value="PPC_dom"/>
</dbReference>
<dbReference type="PANTHER" id="PTHR31500:SF68">
    <property type="entry name" value="AT-HOOK MOTIF NUCLEAR-LOCALIZED PROTEIN 14"/>
    <property type="match status" value="1"/>
</dbReference>
<evidence type="ECO:0000259" key="3">
    <source>
        <dbReference type="PROSITE" id="PS51742"/>
    </source>
</evidence>
<proteinExistence type="predicted"/>
<gene>
    <name evidence="4" type="ORF">FCM35_KLT20908</name>
</gene>
<dbReference type="PANTHER" id="PTHR31500">
    <property type="entry name" value="AT-HOOK MOTIF NUCLEAR-LOCALIZED PROTEIN 9"/>
    <property type="match status" value="1"/>
</dbReference>
<dbReference type="PROSITE" id="PS51742">
    <property type="entry name" value="PPC"/>
    <property type="match status" value="1"/>
</dbReference>
<sequence length="343" mass="35365">MDGEDNTTPTTNTPQFPPHFYHPNPFSSARNTTFPPASALSPAPVEPVKKKRGRPRKYGIGAASVSPSLGSSSSSVKKSQSASGSLLFSRSPGAAANSSLSEKKKEAPGRGEAASSSPKKPQIGSLGQGFTPHVIIVNNGEDVAQRIIQFMQQAKRAICILSASGSISSASLRQPAAYGGQMTIEGRYEITSLSGSFLPAEHIDLSRIGGLSVCLSGLDISSLVGGGVCGPLIAAGSVTVIAGSFSVDITDVGPSSVKTGEAVPINQGSTLVTPVAFRPSIGSTERVSGAGIGDDQRGTGGSDYFMQPNLINMNFMAHQWRGSLEGPSRTSHSTEEDIKSDGS</sequence>
<evidence type="ECO:0000256" key="2">
    <source>
        <dbReference type="SAM" id="MobiDB-lite"/>
    </source>
</evidence>
<keyword evidence="1" id="KW-0804">Transcription</keyword>